<reference evidence="3 4" key="1">
    <citation type="submission" date="2024-05" db="EMBL/GenBank/DDBJ databases">
        <title>Microbispora sp.ZYX-F-249.</title>
        <authorList>
            <person name="Xie H."/>
        </authorList>
    </citation>
    <scope>NUCLEOTIDE SEQUENCE [LARGE SCALE GENOMIC DNA]</scope>
    <source>
        <strain evidence="3 4">ZYX-F-249</strain>
    </source>
</reference>
<feature type="region of interest" description="Disordered" evidence="1">
    <location>
        <begin position="31"/>
        <end position="59"/>
    </location>
</feature>
<keyword evidence="2" id="KW-0812">Transmembrane</keyword>
<organism evidence="3 4">
    <name type="scientific">Microbispora maris</name>
    <dbReference type="NCBI Taxonomy" id="3144104"/>
    <lineage>
        <taxon>Bacteria</taxon>
        <taxon>Bacillati</taxon>
        <taxon>Actinomycetota</taxon>
        <taxon>Actinomycetes</taxon>
        <taxon>Streptosporangiales</taxon>
        <taxon>Streptosporangiaceae</taxon>
        <taxon>Microbispora</taxon>
    </lineage>
</organism>
<dbReference type="Proteomes" id="UP001447516">
    <property type="component" value="Unassembled WGS sequence"/>
</dbReference>
<dbReference type="RefSeq" id="WP_346228653.1">
    <property type="nucleotide sequence ID" value="NZ_JBDJAW010000025.1"/>
</dbReference>
<evidence type="ECO:0000313" key="4">
    <source>
        <dbReference type="Proteomes" id="UP001447516"/>
    </source>
</evidence>
<keyword evidence="2" id="KW-0472">Membrane</keyword>
<evidence type="ECO:0000313" key="3">
    <source>
        <dbReference type="EMBL" id="MEN3538730.1"/>
    </source>
</evidence>
<evidence type="ECO:0008006" key="5">
    <source>
        <dbReference type="Google" id="ProtNLM"/>
    </source>
</evidence>
<gene>
    <name evidence="3" type="ORF">AAH991_26710</name>
</gene>
<name>A0ABV0AVK2_9ACTN</name>
<keyword evidence="2" id="KW-1133">Transmembrane helix</keyword>
<keyword evidence="4" id="KW-1185">Reference proteome</keyword>
<protein>
    <recommendedName>
        <fullName evidence="5">DUF3040 domain-containing protein</fullName>
    </recommendedName>
</protein>
<accession>A0ABV0AVK2</accession>
<dbReference type="EMBL" id="JBDJAW010000025">
    <property type="protein sequence ID" value="MEN3538730.1"/>
    <property type="molecule type" value="Genomic_DNA"/>
</dbReference>
<comment type="caution">
    <text evidence="3">The sequence shown here is derived from an EMBL/GenBank/DDBJ whole genome shotgun (WGS) entry which is preliminary data.</text>
</comment>
<proteinExistence type="predicted"/>
<evidence type="ECO:0000256" key="2">
    <source>
        <dbReference type="SAM" id="Phobius"/>
    </source>
</evidence>
<feature type="compositionally biased region" description="Basic and acidic residues" evidence="1">
    <location>
        <begin position="31"/>
        <end position="44"/>
    </location>
</feature>
<evidence type="ECO:0000256" key="1">
    <source>
        <dbReference type="SAM" id="MobiDB-lite"/>
    </source>
</evidence>
<feature type="transmembrane region" description="Helical" evidence="2">
    <location>
        <begin position="70"/>
        <end position="95"/>
    </location>
</feature>
<sequence length="119" mass="12453">MPGEEKDAFLERARSAVITIGNTRHAIRLLDDDRRNGDRAHRGDNGGSGAGPAHRPGDTTVLNLNQRITAWWVMLAVAGTGIVAGSHATIALFALCSRAAVPAGAVRLGALLNNSRSSC</sequence>